<proteinExistence type="predicted"/>
<organism evidence="1 2">
    <name type="scientific">Panagrolaimus sp. ES5</name>
    <dbReference type="NCBI Taxonomy" id="591445"/>
    <lineage>
        <taxon>Eukaryota</taxon>
        <taxon>Metazoa</taxon>
        <taxon>Ecdysozoa</taxon>
        <taxon>Nematoda</taxon>
        <taxon>Chromadorea</taxon>
        <taxon>Rhabditida</taxon>
        <taxon>Tylenchina</taxon>
        <taxon>Panagrolaimomorpha</taxon>
        <taxon>Panagrolaimoidea</taxon>
        <taxon>Panagrolaimidae</taxon>
        <taxon>Panagrolaimus</taxon>
    </lineage>
</organism>
<dbReference type="Proteomes" id="UP000887579">
    <property type="component" value="Unplaced"/>
</dbReference>
<reference evidence="2" key="1">
    <citation type="submission" date="2022-11" db="UniProtKB">
        <authorList>
            <consortium name="WormBaseParasite"/>
        </authorList>
    </citation>
    <scope>IDENTIFICATION</scope>
</reference>
<evidence type="ECO:0000313" key="2">
    <source>
        <dbReference type="WBParaSite" id="ES5_v2.g29094.t1"/>
    </source>
</evidence>
<sequence>MSAANMMHAQQAATSQQHQQPPNKQQYLNPIYNGSPQFSSPSTPMNHVSPYAHPQAAAAAAAAAAAHQHQQQQQQLEWSKSNGMNRPNSRSEQVRADLRATIQTRQNTSPPQMSAIMSPNEIHPARFTGPNTSNSPVTMMSPPRVNQGPHPGHASASSYGPGSIPQPSSAASEHQTSLFSPKQNGFFPNYPNGMQQQQQQHNPHSVNSQQQQQQHQNMTPAQIQAQQLHLQQQHQHHLQQQQQHHQQQQMQLLEELKAFPAVTLDDCKEILQ</sequence>
<accession>A0AC34GHD6</accession>
<name>A0AC34GHD6_9BILA</name>
<evidence type="ECO:0000313" key="1">
    <source>
        <dbReference type="Proteomes" id="UP000887579"/>
    </source>
</evidence>
<protein>
    <submittedName>
        <fullName evidence="2">Uncharacterized protein</fullName>
    </submittedName>
</protein>
<dbReference type="WBParaSite" id="ES5_v2.g29094.t1">
    <property type="protein sequence ID" value="ES5_v2.g29094.t1"/>
    <property type="gene ID" value="ES5_v2.g29094"/>
</dbReference>